<gene>
    <name evidence="1" type="ORF">T02_1779</name>
</gene>
<evidence type="ECO:0000313" key="1">
    <source>
        <dbReference type="EMBL" id="KRZ46707.1"/>
    </source>
</evidence>
<sequence>MTLSDFLRQGDRCRGLTVSDFLTQGLTVSEFLRQGADCE</sequence>
<comment type="caution">
    <text evidence="1">The sequence shown here is derived from an EMBL/GenBank/DDBJ whole genome shotgun (WGS) entry which is preliminary data.</text>
</comment>
<organism evidence="1 2">
    <name type="scientific">Trichinella nativa</name>
    <dbReference type="NCBI Taxonomy" id="6335"/>
    <lineage>
        <taxon>Eukaryota</taxon>
        <taxon>Metazoa</taxon>
        <taxon>Ecdysozoa</taxon>
        <taxon>Nematoda</taxon>
        <taxon>Enoplea</taxon>
        <taxon>Dorylaimia</taxon>
        <taxon>Trichinellida</taxon>
        <taxon>Trichinellidae</taxon>
        <taxon>Trichinella</taxon>
    </lineage>
</organism>
<evidence type="ECO:0000313" key="2">
    <source>
        <dbReference type="Proteomes" id="UP000054721"/>
    </source>
</evidence>
<reference evidence="1 2" key="1">
    <citation type="submission" date="2015-05" db="EMBL/GenBank/DDBJ databases">
        <title>Evolution of Trichinella species and genotypes.</title>
        <authorList>
            <person name="Korhonen P.K."/>
            <person name="Edoardo P."/>
            <person name="Giuseppe L.R."/>
            <person name="Gasser R.B."/>
        </authorList>
    </citation>
    <scope>NUCLEOTIDE SEQUENCE [LARGE SCALE GENOMIC DNA]</scope>
    <source>
        <strain evidence="1">ISS10</strain>
    </source>
</reference>
<dbReference type="EMBL" id="JYDW01002444">
    <property type="protein sequence ID" value="KRZ46707.1"/>
    <property type="molecule type" value="Genomic_DNA"/>
</dbReference>
<protein>
    <submittedName>
        <fullName evidence="1">Uncharacterized protein</fullName>
    </submittedName>
</protein>
<dbReference type="Proteomes" id="UP000054721">
    <property type="component" value="Unassembled WGS sequence"/>
</dbReference>
<dbReference type="AlphaFoldDB" id="A0A0V1KHL6"/>
<name>A0A0V1KHL6_9BILA</name>
<keyword evidence="2" id="KW-1185">Reference proteome</keyword>
<proteinExistence type="predicted"/>
<accession>A0A0V1KHL6</accession>